<dbReference type="Pfam" id="PF14748">
    <property type="entry name" value="P5CR_dimer"/>
    <property type="match status" value="1"/>
</dbReference>
<dbReference type="NCBIfam" id="TIGR00112">
    <property type="entry name" value="proC"/>
    <property type="match status" value="1"/>
</dbReference>
<evidence type="ECO:0000256" key="2">
    <source>
        <dbReference type="ARBA" id="ARBA00005205"/>
    </source>
</evidence>
<dbReference type="EMBL" id="JAMFTS010000003">
    <property type="protein sequence ID" value="KAJ4772577.1"/>
    <property type="molecule type" value="Genomic_DNA"/>
</dbReference>
<evidence type="ECO:0000256" key="3">
    <source>
        <dbReference type="ARBA" id="ARBA00005525"/>
    </source>
</evidence>
<dbReference type="InterPro" id="IPR000304">
    <property type="entry name" value="Pyrroline-COOH_reductase"/>
</dbReference>
<evidence type="ECO:0000256" key="12">
    <source>
        <dbReference type="ARBA" id="ARBA00052690"/>
    </source>
</evidence>
<comment type="similarity">
    <text evidence="3 14">Belongs to the pyrroline-5-carboxylate reductase family.</text>
</comment>
<dbReference type="InterPro" id="IPR029036">
    <property type="entry name" value="P5CR_dimer"/>
</dbReference>
<feature type="binding site" evidence="13">
    <location>
        <position position="91"/>
    </location>
    <ligand>
        <name>NADPH</name>
        <dbReference type="ChEBI" id="CHEBI:57783"/>
    </ligand>
</feature>
<dbReference type="GO" id="GO:0004735">
    <property type="term" value="F:pyrroline-5-carboxylate reductase activity"/>
    <property type="evidence" value="ECO:0007669"/>
    <property type="project" value="UniProtKB-EC"/>
</dbReference>
<evidence type="ECO:0000256" key="7">
    <source>
        <dbReference type="ARBA" id="ARBA00022605"/>
    </source>
</evidence>
<dbReference type="PANTHER" id="PTHR11645:SF0">
    <property type="entry name" value="PYRROLINE-5-CARBOXYLATE REDUCTASE 3"/>
    <property type="match status" value="1"/>
</dbReference>
<feature type="signal peptide" evidence="15">
    <location>
        <begin position="1"/>
        <end position="20"/>
    </location>
</feature>
<reference evidence="18" key="1">
    <citation type="submission" date="2022-08" db="EMBL/GenBank/DDBJ databases">
        <authorList>
            <person name="Marques A."/>
        </authorList>
    </citation>
    <scope>NUCLEOTIDE SEQUENCE</scope>
    <source>
        <strain evidence="18">RhyPub2mFocal</strain>
        <tissue evidence="18">Leaves</tissue>
    </source>
</reference>
<dbReference type="Pfam" id="PF03807">
    <property type="entry name" value="F420_oxidored"/>
    <property type="match status" value="1"/>
</dbReference>
<evidence type="ECO:0000256" key="1">
    <source>
        <dbReference type="ARBA" id="ARBA00004496"/>
    </source>
</evidence>
<keyword evidence="9 13" id="KW-0521">NADP</keyword>
<evidence type="ECO:0000256" key="6">
    <source>
        <dbReference type="ARBA" id="ARBA00022490"/>
    </source>
</evidence>
<comment type="catalytic activity">
    <reaction evidence="12 14">
        <text>L-proline + NADP(+) = (S)-1-pyrroline-5-carboxylate + NADPH + 2 H(+)</text>
        <dbReference type="Rhea" id="RHEA:14109"/>
        <dbReference type="ChEBI" id="CHEBI:15378"/>
        <dbReference type="ChEBI" id="CHEBI:17388"/>
        <dbReference type="ChEBI" id="CHEBI:57783"/>
        <dbReference type="ChEBI" id="CHEBI:58349"/>
        <dbReference type="ChEBI" id="CHEBI:60039"/>
        <dbReference type="EC" id="1.5.1.2"/>
    </reaction>
</comment>
<protein>
    <recommendedName>
        <fullName evidence="5 14">Pyrroline-5-carboxylate reductase</fullName>
        <ecNumber evidence="4 14">1.5.1.2</ecNumber>
    </recommendedName>
</protein>
<dbReference type="EC" id="1.5.1.2" evidence="4 14"/>
<dbReference type="SUPFAM" id="SSF51735">
    <property type="entry name" value="NAD(P)-binding Rossmann-fold domains"/>
    <property type="match status" value="1"/>
</dbReference>
<comment type="subcellular location">
    <subcellularLocation>
        <location evidence="1">Cytoplasm</location>
    </subcellularLocation>
</comment>
<dbReference type="HAMAP" id="MF_01925">
    <property type="entry name" value="P5C_reductase"/>
    <property type="match status" value="1"/>
</dbReference>
<dbReference type="PANTHER" id="PTHR11645">
    <property type="entry name" value="PYRROLINE-5-CARBOXYLATE REDUCTASE"/>
    <property type="match status" value="1"/>
</dbReference>
<dbReference type="InterPro" id="IPR036291">
    <property type="entry name" value="NAD(P)-bd_dom_sf"/>
</dbReference>
<dbReference type="PROSITE" id="PS00521">
    <property type="entry name" value="P5CR"/>
    <property type="match status" value="1"/>
</dbReference>
<gene>
    <name evidence="18" type="ORF">LUZ62_056834</name>
</gene>
<keyword evidence="19" id="KW-1185">Reference proteome</keyword>
<keyword evidence="7 14" id="KW-0028">Amino-acid biosynthesis</keyword>
<accession>A0AAV8E2B9</accession>
<evidence type="ECO:0000313" key="19">
    <source>
        <dbReference type="Proteomes" id="UP001140206"/>
    </source>
</evidence>
<evidence type="ECO:0000256" key="8">
    <source>
        <dbReference type="ARBA" id="ARBA00022650"/>
    </source>
</evidence>
<dbReference type="InterPro" id="IPR008927">
    <property type="entry name" value="6-PGluconate_DH-like_C_sf"/>
</dbReference>
<evidence type="ECO:0000256" key="10">
    <source>
        <dbReference type="ARBA" id="ARBA00023002"/>
    </source>
</evidence>
<dbReference type="GO" id="GO:0055129">
    <property type="term" value="P:L-proline biosynthetic process"/>
    <property type="evidence" value="ECO:0007669"/>
    <property type="project" value="TreeGrafter"/>
</dbReference>
<proteinExistence type="inferred from homology"/>
<dbReference type="PIRSF" id="PIRSF000193">
    <property type="entry name" value="Pyrrol-5-carb_rd"/>
    <property type="match status" value="1"/>
</dbReference>
<evidence type="ECO:0000256" key="11">
    <source>
        <dbReference type="ARBA" id="ARBA00050547"/>
    </source>
</evidence>
<keyword evidence="6" id="KW-0963">Cytoplasm</keyword>
<evidence type="ECO:0000256" key="15">
    <source>
        <dbReference type="SAM" id="SignalP"/>
    </source>
</evidence>
<dbReference type="FunFam" id="3.40.50.720:FF:000190">
    <property type="entry name" value="Pyrroline-5-carboxylate reductase"/>
    <property type="match status" value="1"/>
</dbReference>
<dbReference type="Gene3D" id="1.10.3730.10">
    <property type="entry name" value="ProC C-terminal domain-like"/>
    <property type="match status" value="1"/>
</dbReference>
<keyword evidence="10 14" id="KW-0560">Oxidoreductase</keyword>
<feature type="domain" description="Pyrroline-5-carboxylate reductase dimerisation" evidence="17">
    <location>
        <begin position="195"/>
        <end position="299"/>
    </location>
</feature>
<evidence type="ECO:0000256" key="9">
    <source>
        <dbReference type="ARBA" id="ARBA00022857"/>
    </source>
</evidence>
<dbReference type="Proteomes" id="UP001140206">
    <property type="component" value="Chromosome 3"/>
</dbReference>
<keyword evidence="8 14" id="KW-0641">Proline biosynthesis</keyword>
<evidence type="ECO:0000313" key="18">
    <source>
        <dbReference type="EMBL" id="KAJ4772577.1"/>
    </source>
</evidence>
<evidence type="ECO:0000259" key="17">
    <source>
        <dbReference type="Pfam" id="PF14748"/>
    </source>
</evidence>
<comment type="pathway">
    <text evidence="2 14">Amino-acid biosynthesis; L-proline biosynthesis; L-proline from L-glutamate 5-semialdehyde: step 1/1.</text>
</comment>
<keyword evidence="15" id="KW-0732">Signal</keyword>
<sequence>MAIQRMQFLSLSLLLNLLYSSNPLSLFLSMAAPQKDVFKLGFVGAGNLAESITRGVVRSAVLPAASIRTTHHRADRRSLFASFGCRILETNAQVVEDSDVVIISVKPQIVRQVLTELKPFFTKDKLIVSIAAGIKMKDIKDWSGKSRIIRVMPNTPSAVGLAASVFCTGETATKKDEERVSKLFGAIGKVWTADEKYFDAITGLSGSGPAYIYLAIEALADGGVAAGLTRDLALGLASQTVLGAAAMVNQTGKHPGQLKDEVTSPAGTTIAGIRELEKGAFRASLINAVVAATDRCRELSQS</sequence>
<dbReference type="GO" id="GO:0005737">
    <property type="term" value="C:cytoplasm"/>
    <property type="evidence" value="ECO:0007669"/>
    <property type="project" value="UniProtKB-SubCell"/>
</dbReference>
<evidence type="ECO:0000256" key="13">
    <source>
        <dbReference type="PIRSR" id="PIRSR000193-1"/>
    </source>
</evidence>
<evidence type="ECO:0000256" key="5">
    <source>
        <dbReference type="ARBA" id="ARBA00021413"/>
    </source>
</evidence>
<dbReference type="SUPFAM" id="SSF48179">
    <property type="entry name" value="6-phosphogluconate dehydrogenase C-terminal domain-like"/>
    <property type="match status" value="1"/>
</dbReference>
<dbReference type="Gene3D" id="3.40.50.720">
    <property type="entry name" value="NAD(P)-binding Rossmann-like Domain"/>
    <property type="match status" value="1"/>
</dbReference>
<dbReference type="InterPro" id="IPR028939">
    <property type="entry name" value="P5C_Rdtase_cat_N"/>
</dbReference>
<comment type="caution">
    <text evidence="18">The sequence shown here is derived from an EMBL/GenBank/DDBJ whole genome shotgun (WGS) entry which is preliminary data.</text>
</comment>
<dbReference type="AlphaFoldDB" id="A0AAV8E2B9"/>
<feature type="domain" description="Pyrroline-5-carboxylate reductase catalytic N-terminal" evidence="16">
    <location>
        <begin position="39"/>
        <end position="133"/>
    </location>
</feature>
<feature type="chain" id="PRO_5044023747" description="Pyrroline-5-carboxylate reductase" evidence="15">
    <location>
        <begin position="21"/>
        <end position="302"/>
    </location>
</feature>
<evidence type="ECO:0000259" key="16">
    <source>
        <dbReference type="Pfam" id="PF03807"/>
    </source>
</evidence>
<dbReference type="FunFam" id="1.10.3730.10:FF:000001">
    <property type="entry name" value="Pyrroline-5-carboxylate reductase"/>
    <property type="match status" value="1"/>
</dbReference>
<evidence type="ECO:0000256" key="4">
    <source>
        <dbReference type="ARBA" id="ARBA00012855"/>
    </source>
</evidence>
<dbReference type="InterPro" id="IPR053790">
    <property type="entry name" value="P5CR-like_CS"/>
</dbReference>
<organism evidence="18 19">
    <name type="scientific">Rhynchospora pubera</name>
    <dbReference type="NCBI Taxonomy" id="906938"/>
    <lineage>
        <taxon>Eukaryota</taxon>
        <taxon>Viridiplantae</taxon>
        <taxon>Streptophyta</taxon>
        <taxon>Embryophyta</taxon>
        <taxon>Tracheophyta</taxon>
        <taxon>Spermatophyta</taxon>
        <taxon>Magnoliopsida</taxon>
        <taxon>Liliopsida</taxon>
        <taxon>Poales</taxon>
        <taxon>Cyperaceae</taxon>
        <taxon>Cyperoideae</taxon>
        <taxon>Rhynchosporeae</taxon>
        <taxon>Rhynchospora</taxon>
    </lineage>
</organism>
<comment type="catalytic activity">
    <reaction evidence="11">
        <text>L-proline + NAD(+) = (S)-1-pyrroline-5-carboxylate + NADH + 2 H(+)</text>
        <dbReference type="Rhea" id="RHEA:14105"/>
        <dbReference type="ChEBI" id="CHEBI:15378"/>
        <dbReference type="ChEBI" id="CHEBI:17388"/>
        <dbReference type="ChEBI" id="CHEBI:57540"/>
        <dbReference type="ChEBI" id="CHEBI:57945"/>
        <dbReference type="ChEBI" id="CHEBI:60039"/>
        <dbReference type="EC" id="1.5.1.2"/>
    </reaction>
</comment>
<evidence type="ECO:0000256" key="14">
    <source>
        <dbReference type="RuleBase" id="RU003903"/>
    </source>
</evidence>
<name>A0AAV8E2B9_9POAL</name>